<keyword evidence="2" id="KW-1185">Reference proteome</keyword>
<accession>A0A4D5ZBQ5</accession>
<evidence type="ECO:0000313" key="1">
    <source>
        <dbReference type="EMBL" id="QBX06415.1"/>
    </source>
</evidence>
<evidence type="ECO:0000313" key="2">
    <source>
        <dbReference type="Proteomes" id="UP000296455"/>
    </source>
</evidence>
<name>A0A4D5ZBQ5_9CAUD</name>
<gene>
    <name evidence="1" type="ORF">BcepSaruman_002</name>
</gene>
<sequence length="76" mass="8310">MKTTYIGQTKVIVRGARYFRLTDASAEAATSAEWADGVLARPAVIYPNGRNSHEVAGEILERAEDTLIDYLLVVGQ</sequence>
<organism evidence="1 2">
    <name type="scientific">Burkholderia phage BcepSaruman</name>
    <dbReference type="NCBI Taxonomy" id="2530032"/>
    <lineage>
        <taxon>Viruses</taxon>
        <taxon>Duplodnaviria</taxon>
        <taxon>Heunggongvirae</taxon>
        <taxon>Uroviricota</taxon>
        <taxon>Caudoviricetes</taxon>
        <taxon>Sarumanvirus</taxon>
        <taxon>Sarumanvirus bcepsaruman</taxon>
    </lineage>
</organism>
<protein>
    <submittedName>
        <fullName evidence="1">Uncharacterized protein</fullName>
    </submittedName>
</protein>
<proteinExistence type="predicted"/>
<dbReference type="Proteomes" id="UP000296455">
    <property type="component" value="Segment"/>
</dbReference>
<reference evidence="1 2" key="1">
    <citation type="submission" date="2019-02" db="EMBL/GenBank/DDBJ databases">
        <title>Complete genome sequence of Burkholderia cenocepacia phage BcepSaruman.</title>
        <authorList>
            <person name="Park K."/>
            <person name="Liu M."/>
            <person name="Gill J."/>
        </authorList>
    </citation>
    <scope>NUCLEOTIDE SEQUENCE [LARGE SCALE GENOMIC DNA]</scope>
</reference>
<dbReference type="EMBL" id="MK552140">
    <property type="protein sequence ID" value="QBX06415.1"/>
    <property type="molecule type" value="Genomic_DNA"/>
</dbReference>